<dbReference type="Proteomes" id="UP000002282">
    <property type="component" value="Chromosome 2L"/>
</dbReference>
<feature type="compositionally biased region" description="Basic and acidic residues" evidence="1">
    <location>
        <begin position="1558"/>
        <end position="1569"/>
    </location>
</feature>
<evidence type="ECO:0000313" key="6">
    <source>
        <dbReference type="Proteomes" id="UP000002282"/>
    </source>
</evidence>
<feature type="compositionally biased region" description="Basic and acidic residues" evidence="1">
    <location>
        <begin position="443"/>
        <end position="452"/>
    </location>
</feature>
<feature type="domain" description="Telomere ends associated C-terminal" evidence="2">
    <location>
        <begin position="1723"/>
        <end position="1883"/>
    </location>
</feature>
<protein>
    <submittedName>
        <fullName evidence="5">Uncharacterized protein, isoform B</fullName>
    </submittedName>
</protein>
<keyword evidence="6" id="KW-1185">Reference proteome</keyword>
<feature type="region of interest" description="Disordered" evidence="1">
    <location>
        <begin position="1558"/>
        <end position="1585"/>
    </location>
</feature>
<feature type="compositionally biased region" description="Polar residues" evidence="1">
    <location>
        <begin position="356"/>
        <end position="372"/>
    </location>
</feature>
<dbReference type="Pfam" id="PF22889">
    <property type="entry name" value="Tea_mid"/>
    <property type="match status" value="1"/>
</dbReference>
<dbReference type="EMBL" id="CM000157">
    <property type="protein sequence ID" value="KRJ98540.1"/>
    <property type="molecule type" value="Genomic_DNA"/>
</dbReference>
<dbReference type="InterPro" id="IPR054730">
    <property type="entry name" value="Tea_C"/>
</dbReference>
<evidence type="ECO:0000313" key="5">
    <source>
        <dbReference type="EMBL" id="KRJ98540.1"/>
    </source>
</evidence>
<accession>A0A0R1DMS7</accession>
<feature type="compositionally biased region" description="Basic and acidic residues" evidence="1">
    <location>
        <begin position="385"/>
        <end position="399"/>
    </location>
</feature>
<dbReference type="GO" id="GO:0043047">
    <property type="term" value="F:single-stranded telomeric DNA binding"/>
    <property type="evidence" value="ECO:0007669"/>
    <property type="project" value="EnsemblMetazoa"/>
</dbReference>
<feature type="region of interest" description="Disordered" evidence="1">
    <location>
        <begin position="1094"/>
        <end position="1134"/>
    </location>
</feature>
<dbReference type="InterPro" id="IPR057624">
    <property type="entry name" value="Tea_helical"/>
</dbReference>
<feature type="compositionally biased region" description="Basic and acidic residues" evidence="1">
    <location>
        <begin position="496"/>
        <end position="510"/>
    </location>
</feature>
<dbReference type="GO" id="GO:0016233">
    <property type="term" value="P:telomere capping"/>
    <property type="evidence" value="ECO:0007669"/>
    <property type="project" value="EnsemblMetazoa"/>
</dbReference>
<dbReference type="Pfam" id="PF22884">
    <property type="entry name" value="Tea_C"/>
    <property type="match status" value="1"/>
</dbReference>
<feature type="domain" description="Telomere ends associated alpha-helical" evidence="4">
    <location>
        <begin position="663"/>
        <end position="725"/>
    </location>
</feature>
<gene>
    <name evidence="5" type="primary">Dyak\GE19315</name>
    <name evidence="5" type="synonym">dyak_GLEANR_3088</name>
    <name evidence="5" type="synonym">GE19315</name>
    <name evidence="5" type="ORF">Dyak_GE19315</name>
</gene>
<dbReference type="GO" id="GO:0000782">
    <property type="term" value="C:telomere cap complex"/>
    <property type="evidence" value="ECO:0007669"/>
    <property type="project" value="EnsemblMetazoa"/>
</dbReference>
<reference evidence="5 6" key="1">
    <citation type="journal article" date="2007" name="Nature">
        <title>Evolution of genes and genomes on the Drosophila phylogeny.</title>
        <authorList>
            <consortium name="Drosophila 12 Genomes Consortium"/>
            <person name="Clark A.G."/>
            <person name="Eisen M.B."/>
            <person name="Smith D.R."/>
            <person name="Bergman C.M."/>
            <person name="Oliver B."/>
            <person name="Markow T.A."/>
            <person name="Kaufman T.C."/>
            <person name="Kellis M."/>
            <person name="Gelbart W."/>
            <person name="Iyer V.N."/>
            <person name="Pollard D.A."/>
            <person name="Sackton T.B."/>
            <person name="Larracuente A.M."/>
            <person name="Singh N.D."/>
            <person name="Abad J.P."/>
            <person name="Abt D.N."/>
            <person name="Adryan B."/>
            <person name="Aguade M."/>
            <person name="Akashi H."/>
            <person name="Anderson W.W."/>
            <person name="Aquadro C.F."/>
            <person name="Ardell D.H."/>
            <person name="Arguello R."/>
            <person name="Artieri C.G."/>
            <person name="Barbash D.A."/>
            <person name="Barker D."/>
            <person name="Barsanti P."/>
            <person name="Batterham P."/>
            <person name="Batzoglou S."/>
            <person name="Begun D."/>
            <person name="Bhutkar A."/>
            <person name="Blanco E."/>
            <person name="Bosak S.A."/>
            <person name="Bradley R.K."/>
            <person name="Brand A.D."/>
            <person name="Brent M.R."/>
            <person name="Brooks A.N."/>
            <person name="Brown R.H."/>
            <person name="Butlin R.K."/>
            <person name="Caggese C."/>
            <person name="Calvi B.R."/>
            <person name="Bernardo de Carvalho A."/>
            <person name="Caspi A."/>
            <person name="Castrezana S."/>
            <person name="Celniker S.E."/>
            <person name="Chang J.L."/>
            <person name="Chapple C."/>
            <person name="Chatterji S."/>
            <person name="Chinwalla A."/>
            <person name="Civetta A."/>
            <person name="Clifton S.W."/>
            <person name="Comeron J.M."/>
            <person name="Costello J.C."/>
            <person name="Coyne J.A."/>
            <person name="Daub J."/>
            <person name="David R.G."/>
            <person name="Delcher A.L."/>
            <person name="Delehaunty K."/>
            <person name="Do C.B."/>
            <person name="Ebling H."/>
            <person name="Edwards K."/>
            <person name="Eickbush T."/>
            <person name="Evans J.D."/>
            <person name="Filipski A."/>
            <person name="Findeiss S."/>
            <person name="Freyhult E."/>
            <person name="Fulton L."/>
            <person name="Fulton R."/>
            <person name="Garcia A.C."/>
            <person name="Gardiner A."/>
            <person name="Garfield D.A."/>
            <person name="Garvin B.E."/>
            <person name="Gibson G."/>
            <person name="Gilbert D."/>
            <person name="Gnerre S."/>
            <person name="Godfrey J."/>
            <person name="Good R."/>
            <person name="Gotea V."/>
            <person name="Gravely B."/>
            <person name="Greenberg A.J."/>
            <person name="Griffiths-Jones S."/>
            <person name="Gross S."/>
            <person name="Guigo R."/>
            <person name="Gustafson E.A."/>
            <person name="Haerty W."/>
            <person name="Hahn M.W."/>
            <person name="Halligan D.L."/>
            <person name="Halpern A.L."/>
            <person name="Halter G.M."/>
            <person name="Han M.V."/>
            <person name="Heger A."/>
            <person name="Hillier L."/>
            <person name="Hinrichs A.S."/>
            <person name="Holmes I."/>
            <person name="Hoskins R.A."/>
            <person name="Hubisz M.J."/>
            <person name="Hultmark D."/>
            <person name="Huntley M.A."/>
            <person name="Jaffe D.B."/>
            <person name="Jagadeeshan S."/>
            <person name="Jeck W.R."/>
            <person name="Johnson J."/>
            <person name="Jones C.D."/>
            <person name="Jordan W.C."/>
            <person name="Karpen G.H."/>
            <person name="Kataoka E."/>
            <person name="Keightley P.D."/>
            <person name="Kheradpour P."/>
            <person name="Kirkness E.F."/>
            <person name="Koerich L.B."/>
            <person name="Kristiansen K."/>
            <person name="Kudrna D."/>
            <person name="Kulathinal R.J."/>
            <person name="Kumar S."/>
            <person name="Kwok R."/>
            <person name="Lander E."/>
            <person name="Langley C.H."/>
            <person name="Lapoint R."/>
            <person name="Lazzaro B.P."/>
            <person name="Lee S.J."/>
            <person name="Levesque L."/>
            <person name="Li R."/>
            <person name="Lin C.F."/>
            <person name="Lin M.F."/>
            <person name="Lindblad-Toh K."/>
            <person name="Llopart A."/>
            <person name="Long M."/>
            <person name="Low L."/>
            <person name="Lozovsky E."/>
            <person name="Lu J."/>
            <person name="Luo M."/>
            <person name="Machado C.A."/>
            <person name="Makalowski W."/>
            <person name="Marzo M."/>
            <person name="Matsuda M."/>
            <person name="Matzkin L."/>
            <person name="McAllister B."/>
            <person name="McBride C.S."/>
            <person name="McKernan B."/>
            <person name="McKernan K."/>
            <person name="Mendez-Lago M."/>
            <person name="Minx P."/>
            <person name="Mollenhauer M.U."/>
            <person name="Montooth K."/>
            <person name="Mount S.M."/>
            <person name="Mu X."/>
            <person name="Myers E."/>
            <person name="Negre B."/>
            <person name="Newfeld S."/>
            <person name="Nielsen R."/>
            <person name="Noor M.A."/>
            <person name="O'Grady P."/>
            <person name="Pachter L."/>
            <person name="Papaceit M."/>
            <person name="Parisi M.J."/>
            <person name="Parisi M."/>
            <person name="Parts L."/>
            <person name="Pedersen J.S."/>
            <person name="Pesole G."/>
            <person name="Phillippy A.M."/>
            <person name="Ponting C.P."/>
            <person name="Pop M."/>
            <person name="Porcelli D."/>
            <person name="Powell J.R."/>
            <person name="Prohaska S."/>
            <person name="Pruitt K."/>
            <person name="Puig M."/>
            <person name="Quesneville H."/>
            <person name="Ram K.R."/>
            <person name="Rand D."/>
            <person name="Rasmussen M.D."/>
            <person name="Reed L.K."/>
            <person name="Reenan R."/>
            <person name="Reily A."/>
            <person name="Remington K.A."/>
            <person name="Rieger T.T."/>
            <person name="Ritchie M.G."/>
            <person name="Robin C."/>
            <person name="Rogers Y.H."/>
            <person name="Rohde C."/>
            <person name="Rozas J."/>
            <person name="Rubenfield M.J."/>
            <person name="Ruiz A."/>
            <person name="Russo S."/>
            <person name="Salzberg S.L."/>
            <person name="Sanchez-Gracia A."/>
            <person name="Saranga D.J."/>
            <person name="Sato H."/>
            <person name="Schaeffer S.W."/>
            <person name="Schatz M.C."/>
            <person name="Schlenke T."/>
            <person name="Schwartz R."/>
            <person name="Segarra C."/>
            <person name="Singh R.S."/>
            <person name="Sirot L."/>
            <person name="Sirota M."/>
            <person name="Sisneros N.B."/>
            <person name="Smith C.D."/>
            <person name="Smith T.F."/>
            <person name="Spieth J."/>
            <person name="Stage D.E."/>
            <person name="Stark A."/>
            <person name="Stephan W."/>
            <person name="Strausberg R.L."/>
            <person name="Strempel S."/>
            <person name="Sturgill D."/>
            <person name="Sutton G."/>
            <person name="Sutton G.G."/>
            <person name="Tao W."/>
            <person name="Teichmann S."/>
            <person name="Tobari Y.N."/>
            <person name="Tomimura Y."/>
            <person name="Tsolas J.M."/>
            <person name="Valente V.L."/>
            <person name="Venter E."/>
            <person name="Venter J.C."/>
            <person name="Vicario S."/>
            <person name="Vieira F.G."/>
            <person name="Vilella A.J."/>
            <person name="Villasante A."/>
            <person name="Walenz B."/>
            <person name="Wang J."/>
            <person name="Wasserman M."/>
            <person name="Watts T."/>
            <person name="Wilson D."/>
            <person name="Wilson R.K."/>
            <person name="Wing R.A."/>
            <person name="Wolfner M.F."/>
            <person name="Wong A."/>
            <person name="Wong G.K."/>
            <person name="Wu C.I."/>
            <person name="Wu G."/>
            <person name="Yamamoto D."/>
            <person name="Yang H.P."/>
            <person name="Yang S.P."/>
            <person name="Yorke J.A."/>
            <person name="Yoshida K."/>
            <person name="Zdobnov E."/>
            <person name="Zhang P."/>
            <person name="Zhang Y."/>
            <person name="Zimin A.V."/>
            <person name="Baldwin J."/>
            <person name="Abdouelleil A."/>
            <person name="Abdulkadir J."/>
            <person name="Abebe A."/>
            <person name="Abera B."/>
            <person name="Abreu J."/>
            <person name="Acer S.C."/>
            <person name="Aftuck L."/>
            <person name="Alexander A."/>
            <person name="An P."/>
            <person name="Anderson E."/>
            <person name="Anderson S."/>
            <person name="Arachi H."/>
            <person name="Azer M."/>
            <person name="Bachantsang P."/>
            <person name="Barry A."/>
            <person name="Bayul T."/>
            <person name="Berlin A."/>
            <person name="Bessette D."/>
            <person name="Bloom T."/>
            <person name="Blye J."/>
            <person name="Boguslavskiy L."/>
            <person name="Bonnet C."/>
            <person name="Boukhgalter B."/>
            <person name="Bourzgui I."/>
            <person name="Brown A."/>
            <person name="Cahill P."/>
            <person name="Channer S."/>
            <person name="Cheshatsang Y."/>
            <person name="Chuda L."/>
            <person name="Citroen M."/>
            <person name="Collymore A."/>
            <person name="Cooke P."/>
            <person name="Costello M."/>
            <person name="D'Aco K."/>
            <person name="Daza R."/>
            <person name="De Haan G."/>
            <person name="DeGray S."/>
            <person name="DeMaso C."/>
            <person name="Dhargay N."/>
            <person name="Dooley K."/>
            <person name="Dooley E."/>
            <person name="Doricent M."/>
            <person name="Dorje P."/>
            <person name="Dorjee K."/>
            <person name="Dupes A."/>
            <person name="Elong R."/>
            <person name="Falk J."/>
            <person name="Farina A."/>
            <person name="Faro S."/>
            <person name="Ferguson D."/>
            <person name="Fisher S."/>
            <person name="Foley C.D."/>
            <person name="Franke A."/>
            <person name="Friedrich D."/>
            <person name="Gadbois L."/>
            <person name="Gearin G."/>
            <person name="Gearin C.R."/>
            <person name="Giannoukos G."/>
            <person name="Goode T."/>
            <person name="Graham J."/>
            <person name="Grandbois E."/>
            <person name="Grewal S."/>
            <person name="Gyaltsen K."/>
            <person name="Hafez N."/>
            <person name="Hagos B."/>
            <person name="Hall J."/>
            <person name="Henson C."/>
            <person name="Hollinger A."/>
            <person name="Honan T."/>
            <person name="Huard M.D."/>
            <person name="Hughes L."/>
            <person name="Hurhula B."/>
            <person name="Husby M.E."/>
            <person name="Kamat A."/>
            <person name="Kanga B."/>
            <person name="Kashin S."/>
            <person name="Khazanovich D."/>
            <person name="Kisner P."/>
            <person name="Lance K."/>
            <person name="Lara M."/>
            <person name="Lee W."/>
            <person name="Lennon N."/>
            <person name="Letendre F."/>
            <person name="LeVine R."/>
            <person name="Lipovsky A."/>
            <person name="Liu X."/>
            <person name="Liu J."/>
            <person name="Liu S."/>
            <person name="Lokyitsang T."/>
            <person name="Lokyitsang Y."/>
            <person name="Lubonja R."/>
            <person name="Lui A."/>
            <person name="MacDonald P."/>
            <person name="Magnisalis V."/>
            <person name="Maru K."/>
            <person name="Matthews C."/>
            <person name="McCusker W."/>
            <person name="McDonough S."/>
            <person name="Mehta T."/>
            <person name="Meldrim J."/>
            <person name="Meneus L."/>
            <person name="Mihai O."/>
            <person name="Mihalev A."/>
            <person name="Mihova T."/>
            <person name="Mittelman R."/>
            <person name="Mlenga V."/>
            <person name="Montmayeur A."/>
            <person name="Mulrain L."/>
            <person name="Navidi A."/>
            <person name="Naylor J."/>
            <person name="Negash T."/>
            <person name="Nguyen T."/>
            <person name="Nguyen N."/>
            <person name="Nicol R."/>
            <person name="Norbu C."/>
            <person name="Norbu N."/>
            <person name="Novod N."/>
            <person name="O'Neill B."/>
            <person name="Osman S."/>
            <person name="Markiewicz E."/>
            <person name="Oyono O.L."/>
            <person name="Patti C."/>
            <person name="Phunkhang P."/>
            <person name="Pierre F."/>
            <person name="Priest M."/>
            <person name="Raghuraman S."/>
            <person name="Rege F."/>
            <person name="Reyes R."/>
            <person name="Rise C."/>
            <person name="Rogov P."/>
            <person name="Ross K."/>
            <person name="Ryan E."/>
            <person name="Settipalli S."/>
            <person name="Shea T."/>
            <person name="Sherpa N."/>
            <person name="Shi L."/>
            <person name="Shih D."/>
            <person name="Sparrow T."/>
            <person name="Spaulding J."/>
            <person name="Stalker J."/>
            <person name="Stange-Thomann N."/>
            <person name="Stavropoulos S."/>
            <person name="Stone C."/>
            <person name="Strader C."/>
            <person name="Tesfaye S."/>
            <person name="Thomson T."/>
            <person name="Thoulutsang Y."/>
            <person name="Thoulutsang D."/>
            <person name="Topham K."/>
            <person name="Topping I."/>
            <person name="Tsamla T."/>
            <person name="Vassiliev H."/>
            <person name="Vo A."/>
            <person name="Wangchuk T."/>
            <person name="Wangdi T."/>
            <person name="Weiand M."/>
            <person name="Wilkinson J."/>
            <person name="Wilson A."/>
            <person name="Yadav S."/>
            <person name="Young G."/>
            <person name="Yu Q."/>
            <person name="Zembek L."/>
            <person name="Zhong D."/>
            <person name="Zimmer A."/>
            <person name="Zwirko Z."/>
            <person name="Jaffe D.B."/>
            <person name="Alvarez P."/>
            <person name="Brockman W."/>
            <person name="Butler J."/>
            <person name="Chin C."/>
            <person name="Gnerre S."/>
            <person name="Grabherr M."/>
            <person name="Kleber M."/>
            <person name="Mauceli E."/>
            <person name="MacCallum I."/>
        </authorList>
    </citation>
    <scope>NUCLEOTIDE SEQUENCE [LARGE SCALE GENOMIC DNA]</scope>
    <source>
        <strain evidence="6">Tai18E2 / Tucson 14021-0261.01</strain>
    </source>
</reference>
<feature type="compositionally biased region" description="Low complexity" evidence="1">
    <location>
        <begin position="1113"/>
        <end position="1124"/>
    </location>
</feature>
<evidence type="ECO:0000259" key="2">
    <source>
        <dbReference type="Pfam" id="PF22884"/>
    </source>
</evidence>
<feature type="domain" description="Telomere ends associated alpha-helical" evidence="4">
    <location>
        <begin position="6"/>
        <end position="69"/>
    </location>
</feature>
<feature type="domain" description="Telomere ends associated middle" evidence="3">
    <location>
        <begin position="1204"/>
        <end position="1362"/>
    </location>
</feature>
<sequence length="1888" mass="214326">MYPVSFAAFQKLIVNLPDIASELRIANGDKKTVAEWSRWYYQEFYRNPSIRTRFPFKVAPCPRRTRDNLLKVPEPGALSQNEASDVETAGPSQIEQPVSDFLVKGSQSTFSETSKMNNAVDCEPPGSESVEVIVNVERCGTFRFPVSFEKFEKCINKMLLFKKIVRSLEHCLVLLSDDECRLRTLQKFYNRFYMYPEKRTSTNFFNESTEIPLEKLLESGKPLDKKAMKTMTELAVMKSLKNNSIVSFELFKKNMANLSDIVEQMQRLDDNYAKKDVQECALDYYLAFYITPRIRYKYAYKLKPCNSAVKACMLSILGKDIAEKLRQSLPQLATPSPGLDSRRPMTYCSSEKEGSLISQNTNDSSQIQSSPSKGEGVSQLATPTLEHELRVPKSPEKSTAEVSSTNEGLLWAHNAQISQNQANLRNEVNKVSRSMPALATSSPERDLNRSKAPENSAKLLSPEVKTPQSKGVITLPLGLELPMPKAPERPASITKASDETQSRPEETKDSTEVSEVFFVTDVEVDLKKHGRFIFPVSLETFRYYINYDEIIRPILLNNHVKDEHQLAKLSSDPSNPQCKKFFRQFYNKFYARNDVRKKFNYKFNCINPKMLAKLTEKAKPLDEKALLTMNRADNGKTHNEPKCQDFAPEEAPENCPPNPITLEMFKRHVRNLDDIVIEMQKSDKYKEKSKEEVIQDYYKGFYSGTEMRKKFACRFKPCPSRKLKQLLSFPPKIKEGYPKDQNYSVACTTENTSEESCLQSNNQDEFAVTKNVKQKTQNIAKENRPTENGNILSRRTPNLADDKHEEERLPCPVSLEIFKRHVSNLDDIVNKMQKCVEYRGKSKDAVIHDYYKGFYSGPEMREKFDFQFKPCTSNMLQQLLSYPENIENGCLQETNGFARCTTEKTRKKSCVESNSKPTLTVRRNALEILMKSRKRTDIVKETIKKPMTKQNQSQLQPVPNHEDALDVPEAVTEPNLKNQDIKSAKMQHEQAVTEHSRYCSLRNAERLSDLLSKQKTEWNYKAHNFLDKLFDGINCPVTQAFLKQQYKRYAAFQGNKKTNIYTNAGHIASDTAEDKEPQSDSNSVDFEGVRIAQAADPQATKMHTNPSKRKALEPSSKTTKESSSVKLNDSLENPAQMKIIHAESSGNLRHSPNSSKVSYITTTGIESGSTKIPEDEAMVTTDVNPENATSSPQNEGNQFLLERAKELFFAESSKDHNLKYLICTSDGLMRTIWRILYQLNLQEFSYYTSIHDAEVLYQSEDDLERCFKHVVDHGNWPVNLCVLLPRLKQLLHNKGVHLERLNLSNISPKIVSPWELSSYSDFDLIVEQEYMLRFGEEIDDVLQLCQEREKLYASCWANNQWIPRVPQIADETLNAEIGVVEPVPEKIFLKKICGVQDGDVTTPTEVVSVPTSPRTVCALLSTQHGEDELSQPPSQLNSLSFVDVTSVESASQVLQTAVDPLISDQIEETSQVPKTPTNTAASLQMASVKQEPITFLNNQRAICETEKCHWEHINPEEQTIDIDANESDGPSLSCFAIQNQNSEDQIDFILEDSMPADEHDYAKKTDPPKATDPAELGTNENTLSGRDKSAFQVSVIPKKRQAVSPVLNCKRIKLMNDKVPQLRHEFQPLPMAVVQNKAVRLSGSQDIRTAKTKPTEIPPNPQINITPSQDFAVGNTLLECSELQDLLDSNDDSSCKVNKEDHPVSTIAPTPKRHVASSLQSSVVFRDLEQFIFFKSLTLEQIIKHQIEGHLPGATYQKALVKVNDKLCNVRGPVIASLFPYLSSTLRSHMELVLYDLGEFCYKHSWPAHMDATVDFRNRVLSVFMSLSPKFATLSINFDNETREWGTCNEVTTGDKPIDQRDTTFNAVELIKPNILNSIEKLKCKSVT</sequence>
<proteinExistence type="predicted"/>
<evidence type="ECO:0000256" key="1">
    <source>
        <dbReference type="SAM" id="MobiDB-lite"/>
    </source>
</evidence>
<feature type="region of interest" description="Disordered" evidence="1">
    <location>
        <begin position="429"/>
        <end position="456"/>
    </location>
</feature>
<reference evidence="5 6" key="2">
    <citation type="journal article" date="2007" name="PLoS Biol.">
        <title>Principles of genome evolution in the Drosophila melanogaster species group.</title>
        <authorList>
            <person name="Ranz J.M."/>
            <person name="Maurin D."/>
            <person name="Chan Y.S."/>
            <person name="von Grotthuss M."/>
            <person name="Hillier L.W."/>
            <person name="Roote J."/>
            <person name="Ashburner M."/>
            <person name="Bergman C.M."/>
        </authorList>
    </citation>
    <scope>NUCLEOTIDE SEQUENCE [LARGE SCALE GENOMIC DNA]</scope>
    <source>
        <strain evidence="6">Tai18E2 / Tucson 14021-0261.01</strain>
    </source>
</reference>
<name>A0A0R1DMS7_DROYA</name>
<feature type="region of interest" description="Disordered" evidence="1">
    <location>
        <begin position="352"/>
        <end position="405"/>
    </location>
</feature>
<feature type="domain" description="Telomere ends associated alpha-helical" evidence="4">
    <location>
        <begin position="248"/>
        <end position="311"/>
    </location>
</feature>
<evidence type="ECO:0000259" key="4">
    <source>
        <dbReference type="Pfam" id="PF24236"/>
    </source>
</evidence>
<dbReference type="InterPro" id="IPR054729">
    <property type="entry name" value="Tea_mid"/>
</dbReference>
<feature type="region of interest" description="Disordered" evidence="1">
    <location>
        <begin position="480"/>
        <end position="510"/>
    </location>
</feature>
<organism evidence="5 6">
    <name type="scientific">Drosophila yakuba</name>
    <name type="common">Fruit fly</name>
    <dbReference type="NCBI Taxonomy" id="7245"/>
    <lineage>
        <taxon>Eukaryota</taxon>
        <taxon>Metazoa</taxon>
        <taxon>Ecdysozoa</taxon>
        <taxon>Arthropoda</taxon>
        <taxon>Hexapoda</taxon>
        <taxon>Insecta</taxon>
        <taxon>Pterygota</taxon>
        <taxon>Neoptera</taxon>
        <taxon>Endopterygota</taxon>
        <taxon>Diptera</taxon>
        <taxon>Brachycera</taxon>
        <taxon>Muscomorpha</taxon>
        <taxon>Ephydroidea</taxon>
        <taxon>Drosophilidae</taxon>
        <taxon>Drosophila</taxon>
        <taxon>Sophophora</taxon>
    </lineage>
</organism>
<dbReference type="OrthoDB" id="8065942at2759"/>
<feature type="domain" description="Telomere ends associated alpha-helical" evidence="4">
    <location>
        <begin position="816"/>
        <end position="879"/>
    </location>
</feature>
<dbReference type="Pfam" id="PF24236">
    <property type="entry name" value="Tea_helical"/>
    <property type="match status" value="4"/>
</dbReference>
<evidence type="ECO:0000259" key="3">
    <source>
        <dbReference type="Pfam" id="PF22889"/>
    </source>
</evidence>